<dbReference type="Proteomes" id="UP001459277">
    <property type="component" value="Unassembled WGS sequence"/>
</dbReference>
<gene>
    <name evidence="1" type="ORF">SO802_008803</name>
</gene>
<comment type="caution">
    <text evidence="1">The sequence shown here is derived from an EMBL/GenBank/DDBJ whole genome shotgun (WGS) entry which is preliminary data.</text>
</comment>
<organism evidence="1 2">
    <name type="scientific">Lithocarpus litseifolius</name>
    <dbReference type="NCBI Taxonomy" id="425828"/>
    <lineage>
        <taxon>Eukaryota</taxon>
        <taxon>Viridiplantae</taxon>
        <taxon>Streptophyta</taxon>
        <taxon>Embryophyta</taxon>
        <taxon>Tracheophyta</taxon>
        <taxon>Spermatophyta</taxon>
        <taxon>Magnoliopsida</taxon>
        <taxon>eudicotyledons</taxon>
        <taxon>Gunneridae</taxon>
        <taxon>Pentapetalae</taxon>
        <taxon>rosids</taxon>
        <taxon>fabids</taxon>
        <taxon>Fagales</taxon>
        <taxon>Fagaceae</taxon>
        <taxon>Lithocarpus</taxon>
    </lineage>
</organism>
<evidence type="ECO:0000313" key="2">
    <source>
        <dbReference type="Proteomes" id="UP001459277"/>
    </source>
</evidence>
<accession>A0AAW2DAA9</accession>
<name>A0AAW2DAA9_9ROSI</name>
<protein>
    <submittedName>
        <fullName evidence="1">Uncharacterized protein</fullName>
    </submittedName>
</protein>
<keyword evidence="2" id="KW-1185">Reference proteome</keyword>
<dbReference type="AlphaFoldDB" id="A0AAW2DAA9"/>
<dbReference type="EMBL" id="JAZDWU010000003">
    <property type="protein sequence ID" value="KAL0007301.1"/>
    <property type="molecule type" value="Genomic_DNA"/>
</dbReference>
<proteinExistence type="predicted"/>
<sequence>MHMDYLNRRRVGARVLWDEGQNLKFRRSVDVEAESAARVPRRRPGNHESEAARGRFPGENCGAWRRVAMIWVTGILGYGRGRSWSTSVVLVSSGEAWICADLRLMSRVCLSLWILDTALSQVAARCRGV</sequence>
<evidence type="ECO:0000313" key="1">
    <source>
        <dbReference type="EMBL" id="KAL0007301.1"/>
    </source>
</evidence>
<reference evidence="1 2" key="1">
    <citation type="submission" date="2024-01" db="EMBL/GenBank/DDBJ databases">
        <title>A telomere-to-telomere, gap-free genome of sweet tea (Lithocarpus litseifolius).</title>
        <authorList>
            <person name="Zhou J."/>
        </authorList>
    </citation>
    <scope>NUCLEOTIDE SEQUENCE [LARGE SCALE GENOMIC DNA]</scope>
    <source>
        <strain evidence="1">Zhou-2022a</strain>
        <tissue evidence="1">Leaf</tissue>
    </source>
</reference>